<accession>A0ABR2JS62</accession>
<evidence type="ECO:0000256" key="1">
    <source>
        <dbReference type="SAM" id="Phobius"/>
    </source>
</evidence>
<keyword evidence="3" id="KW-1185">Reference proteome</keyword>
<keyword evidence="1" id="KW-0812">Transmembrane</keyword>
<reference evidence="2 3" key="1">
    <citation type="submission" date="2024-04" db="EMBL/GenBank/DDBJ databases">
        <title>Tritrichomonas musculus Genome.</title>
        <authorList>
            <person name="Alves-Ferreira E."/>
            <person name="Grigg M."/>
            <person name="Lorenzi H."/>
            <person name="Galac M."/>
        </authorList>
    </citation>
    <scope>NUCLEOTIDE SEQUENCE [LARGE SCALE GENOMIC DNA]</scope>
    <source>
        <strain evidence="2 3">EAF2021</strain>
    </source>
</reference>
<evidence type="ECO:0008006" key="4">
    <source>
        <dbReference type="Google" id="ProtNLM"/>
    </source>
</evidence>
<evidence type="ECO:0000313" key="2">
    <source>
        <dbReference type="EMBL" id="KAK8881726.1"/>
    </source>
</evidence>
<dbReference type="Proteomes" id="UP001470230">
    <property type="component" value="Unassembled WGS sequence"/>
</dbReference>
<protein>
    <recommendedName>
        <fullName evidence="4">Right handed beta helix domain-containing protein</fullName>
    </recommendedName>
</protein>
<name>A0ABR2JS62_9EUKA</name>
<gene>
    <name evidence="2" type="ORF">M9Y10_004486</name>
</gene>
<keyword evidence="1" id="KW-1133">Transmembrane helix</keyword>
<organism evidence="2 3">
    <name type="scientific">Tritrichomonas musculus</name>
    <dbReference type="NCBI Taxonomy" id="1915356"/>
    <lineage>
        <taxon>Eukaryota</taxon>
        <taxon>Metamonada</taxon>
        <taxon>Parabasalia</taxon>
        <taxon>Tritrichomonadida</taxon>
        <taxon>Tritrichomonadidae</taxon>
        <taxon>Tritrichomonas</taxon>
    </lineage>
</organism>
<comment type="caution">
    <text evidence="2">The sequence shown here is derived from an EMBL/GenBank/DDBJ whole genome shotgun (WGS) entry which is preliminary data.</text>
</comment>
<proteinExistence type="predicted"/>
<evidence type="ECO:0000313" key="3">
    <source>
        <dbReference type="Proteomes" id="UP001470230"/>
    </source>
</evidence>
<dbReference type="EMBL" id="JAPFFF010000010">
    <property type="protein sequence ID" value="KAK8881726.1"/>
    <property type="molecule type" value="Genomic_DNA"/>
</dbReference>
<sequence>MFFLYLTIFGQCDCTTVANQRLNSYSLSDVDCVKIDKCLFADINLLSSSKIFQRASFLGSNDDNSIVLLSNIDDISITTTTFINISTSSGVIMIKNSKNVNFHQICGASITSSQSAFIDFDSKDGKASMTYSTQTRSTNNFLNLKIQDFSIKGLNLSRNTNGGIVANCNSHFEIKESGFGHIDINSKISDSPDSYGGKRLAIVYTIADHAIYDLINVYNNSAKGERGNDSLFLLDDFLESTFEDCYFLQNKYQFIFDIKKDSENRHETNYTLTIEDCIFSESEDEIMANLRLAGIMSHHPPILKKKSKIKIIRDDTSFITILNDNTYSKGDDNTYTLSFLNTAECQAKFTYSDVYHPTKKPLMAGHIIAIVFVCLAVLALIIELIIFLTLGKKKREKMGDESQLQLADDGEDDKSMIRMSILD</sequence>
<keyword evidence="1" id="KW-0472">Membrane</keyword>
<feature type="transmembrane region" description="Helical" evidence="1">
    <location>
        <begin position="367"/>
        <end position="390"/>
    </location>
</feature>